<evidence type="ECO:0000313" key="1">
    <source>
        <dbReference type="EMBL" id="KAI2384318.1"/>
    </source>
</evidence>
<dbReference type="EMBL" id="JALBCA010000075">
    <property type="protein sequence ID" value="KAI2384318.1"/>
    <property type="molecule type" value="Genomic_DNA"/>
</dbReference>
<reference evidence="1" key="1">
    <citation type="journal article" date="2022" name="bioRxiv">
        <title>Population genetic analysis of Ophidiomyces ophidiicola, the causative agent of snake fungal disease, indicates recent introductions to the USA.</title>
        <authorList>
            <person name="Ladner J.T."/>
            <person name="Palmer J.M."/>
            <person name="Ettinger C.L."/>
            <person name="Stajich J.E."/>
            <person name="Farrell T.M."/>
            <person name="Glorioso B.M."/>
            <person name="Lawson B."/>
            <person name="Price S.J."/>
            <person name="Stengle A.G."/>
            <person name="Grear D.A."/>
            <person name="Lorch J.M."/>
        </authorList>
    </citation>
    <scope>NUCLEOTIDE SEQUENCE</scope>
    <source>
        <strain evidence="1">NWHC 24266-5</strain>
    </source>
</reference>
<sequence length="492" mass="51908">MAPWTCLLLLAAAQFASVYAQSYSNCHNHGPVQYCYGPDGKEVPVTTNAAGVTTPAPSPASASATPTSGAATTAITGCHTHATQTFCLLPGGKEAQITGGKAQPTPPAQYTGCHNHGPKLYCIGPEKEEVEVLGVTAAPTAPSKPSGESHAGMDCHFHAGVEHCVPKGGSEGGAAPISCAKVNRDYNVPYRIGSIFAILVTSAIGVFVPVLWKRLSPSTASSAAFLVIKQFGTGIMVATAFVHLLTHAQLMFANPCLGRLNYEATTTAILMAGVFLTFLMEFIGHRIMDARAPPRPDSESSDSNLPQQANNKDQAASTSSTDLTTHKHDHDERNDKLSVFMLEAGILFHSIILGLTLVVAGDSGYTPLFIVIIFHQMFEGLALGSRIAEVAETTLSVKLIMATMFALITPIGMAIGLGVRHSFNGKEKGTIIAIGTLDAFSAGILTWASLVNMWSREWMHGEFQKTGAVKTALGLLSLISGMVLMSILGKWA</sequence>
<comment type="caution">
    <text evidence="1">The sequence shown here is derived from an EMBL/GenBank/DDBJ whole genome shotgun (WGS) entry which is preliminary data.</text>
</comment>
<organism evidence="1">
    <name type="scientific">Ophidiomyces ophidiicola</name>
    <dbReference type="NCBI Taxonomy" id="1387563"/>
    <lineage>
        <taxon>Eukaryota</taxon>
        <taxon>Fungi</taxon>
        <taxon>Dikarya</taxon>
        <taxon>Ascomycota</taxon>
        <taxon>Pezizomycotina</taxon>
        <taxon>Eurotiomycetes</taxon>
        <taxon>Eurotiomycetidae</taxon>
        <taxon>Onygenales</taxon>
        <taxon>Onygenaceae</taxon>
        <taxon>Ophidiomyces</taxon>
    </lineage>
</organism>
<accession>A0ACB8USM4</accession>
<name>A0ACB8USM4_9EURO</name>
<proteinExistence type="predicted"/>
<gene>
    <name evidence="1" type="primary">ZRT1</name>
    <name evidence="1" type="ORF">LOY88_004745</name>
</gene>
<protein>
    <submittedName>
        <fullName evidence="1">High-affinity Zn(2+) transporter zrt1</fullName>
    </submittedName>
</protein>